<keyword evidence="5" id="KW-1185">Reference proteome</keyword>
<gene>
    <name evidence="4" type="ORF">L0C25_00245</name>
</gene>
<dbReference type="Proteomes" id="UP001164390">
    <property type="component" value="Chromosome"/>
</dbReference>
<feature type="signal peptide" evidence="2">
    <location>
        <begin position="1"/>
        <end position="20"/>
    </location>
</feature>
<keyword evidence="2" id="KW-0732">Signal</keyword>
<evidence type="ECO:0000313" key="5">
    <source>
        <dbReference type="Proteomes" id="UP001164390"/>
    </source>
</evidence>
<feature type="chain" id="PRO_5041463700" evidence="2">
    <location>
        <begin position="21"/>
        <end position="198"/>
    </location>
</feature>
<accession>A0AA46TI33</accession>
<dbReference type="KEGG" id="sgrg:L0C25_00245"/>
<organism evidence="4 5">
    <name type="scientific">Solicola gregarius</name>
    <dbReference type="NCBI Taxonomy" id="2908642"/>
    <lineage>
        <taxon>Bacteria</taxon>
        <taxon>Bacillati</taxon>
        <taxon>Actinomycetota</taxon>
        <taxon>Actinomycetes</taxon>
        <taxon>Propionibacteriales</taxon>
        <taxon>Nocardioidaceae</taxon>
        <taxon>Solicola</taxon>
    </lineage>
</organism>
<feature type="compositionally biased region" description="Low complexity" evidence="1">
    <location>
        <begin position="31"/>
        <end position="62"/>
    </location>
</feature>
<feature type="domain" description="DUF6318" evidence="3">
    <location>
        <begin position="53"/>
        <end position="193"/>
    </location>
</feature>
<reference evidence="4" key="1">
    <citation type="submission" date="2022-01" db="EMBL/GenBank/DDBJ databases">
        <title>Nocardioidaceae gen. sp. A5X3R13.</title>
        <authorList>
            <person name="Lopez Marin M.A."/>
            <person name="Uhlik O."/>
        </authorList>
    </citation>
    <scope>NUCLEOTIDE SEQUENCE</scope>
    <source>
        <strain evidence="4">A5X3R13</strain>
    </source>
</reference>
<dbReference type="InterPro" id="IPR046281">
    <property type="entry name" value="DUF6318"/>
</dbReference>
<dbReference type="Pfam" id="PF19843">
    <property type="entry name" value="DUF6318"/>
    <property type="match status" value="1"/>
</dbReference>
<protein>
    <submittedName>
        <fullName evidence="4">DUF6318 family protein</fullName>
    </submittedName>
</protein>
<dbReference type="RefSeq" id="WP_271634369.1">
    <property type="nucleotide sequence ID" value="NZ_CP094970.1"/>
</dbReference>
<feature type="region of interest" description="Disordered" evidence="1">
    <location>
        <begin position="23"/>
        <end position="71"/>
    </location>
</feature>
<evidence type="ECO:0000313" key="4">
    <source>
        <dbReference type="EMBL" id="UYM05553.1"/>
    </source>
</evidence>
<evidence type="ECO:0000256" key="2">
    <source>
        <dbReference type="SAM" id="SignalP"/>
    </source>
</evidence>
<proteinExistence type="predicted"/>
<sequence length="198" mass="20661">MRRHLLSTAAWILVAAAAVAGCDSGSDDESGSGASGPTSDSPTSDSPATGSTAPGASKASNAPKPPAAAEKDDAAGAEAYVGYFVDLVNYAAESGDTKPLHDAAVECDYCQQFPAVYDDVYSNGGSFDGDFFRLLDVNATGEGDTTQAVAKLKADTSTTFKIAKDKKTQHIEPVSYTWTIDLEPTDDGWQITGMKEKF</sequence>
<evidence type="ECO:0000256" key="1">
    <source>
        <dbReference type="SAM" id="MobiDB-lite"/>
    </source>
</evidence>
<evidence type="ECO:0000259" key="3">
    <source>
        <dbReference type="Pfam" id="PF19843"/>
    </source>
</evidence>
<dbReference type="PROSITE" id="PS51257">
    <property type="entry name" value="PROKAR_LIPOPROTEIN"/>
    <property type="match status" value="1"/>
</dbReference>
<name>A0AA46TI33_9ACTN</name>
<dbReference type="EMBL" id="CP094970">
    <property type="protein sequence ID" value="UYM05553.1"/>
    <property type="molecule type" value="Genomic_DNA"/>
</dbReference>
<dbReference type="AlphaFoldDB" id="A0AA46TI33"/>